<organism evidence="1 2">
    <name type="scientific">Piloderma croceum (strain F 1598)</name>
    <dbReference type="NCBI Taxonomy" id="765440"/>
    <lineage>
        <taxon>Eukaryota</taxon>
        <taxon>Fungi</taxon>
        <taxon>Dikarya</taxon>
        <taxon>Basidiomycota</taxon>
        <taxon>Agaricomycotina</taxon>
        <taxon>Agaricomycetes</taxon>
        <taxon>Agaricomycetidae</taxon>
        <taxon>Atheliales</taxon>
        <taxon>Atheliaceae</taxon>
        <taxon>Piloderma</taxon>
    </lineage>
</organism>
<dbReference type="AlphaFoldDB" id="A0A0C3F3N8"/>
<reference evidence="2" key="2">
    <citation type="submission" date="2015-01" db="EMBL/GenBank/DDBJ databases">
        <title>Evolutionary Origins and Diversification of the Mycorrhizal Mutualists.</title>
        <authorList>
            <consortium name="DOE Joint Genome Institute"/>
            <consortium name="Mycorrhizal Genomics Consortium"/>
            <person name="Kohler A."/>
            <person name="Kuo A."/>
            <person name="Nagy L.G."/>
            <person name="Floudas D."/>
            <person name="Copeland A."/>
            <person name="Barry K.W."/>
            <person name="Cichocki N."/>
            <person name="Veneault-Fourrey C."/>
            <person name="LaButti K."/>
            <person name="Lindquist E.A."/>
            <person name="Lipzen A."/>
            <person name="Lundell T."/>
            <person name="Morin E."/>
            <person name="Murat C."/>
            <person name="Riley R."/>
            <person name="Ohm R."/>
            <person name="Sun H."/>
            <person name="Tunlid A."/>
            <person name="Henrissat B."/>
            <person name="Grigoriev I.V."/>
            <person name="Hibbett D.S."/>
            <person name="Martin F."/>
        </authorList>
    </citation>
    <scope>NUCLEOTIDE SEQUENCE [LARGE SCALE GENOMIC DNA]</scope>
    <source>
        <strain evidence="2">F 1598</strain>
    </source>
</reference>
<proteinExistence type="predicted"/>
<dbReference type="InParanoid" id="A0A0C3F3N8"/>
<feature type="non-terminal residue" evidence="1">
    <location>
        <position position="74"/>
    </location>
</feature>
<keyword evidence="2" id="KW-1185">Reference proteome</keyword>
<reference evidence="1 2" key="1">
    <citation type="submission" date="2014-04" db="EMBL/GenBank/DDBJ databases">
        <authorList>
            <consortium name="DOE Joint Genome Institute"/>
            <person name="Kuo A."/>
            <person name="Tarkka M."/>
            <person name="Buscot F."/>
            <person name="Kohler A."/>
            <person name="Nagy L.G."/>
            <person name="Floudas D."/>
            <person name="Copeland A."/>
            <person name="Barry K.W."/>
            <person name="Cichocki N."/>
            <person name="Veneault-Fourrey C."/>
            <person name="LaButti K."/>
            <person name="Lindquist E.A."/>
            <person name="Lipzen A."/>
            <person name="Lundell T."/>
            <person name="Morin E."/>
            <person name="Murat C."/>
            <person name="Sun H."/>
            <person name="Tunlid A."/>
            <person name="Henrissat B."/>
            <person name="Grigoriev I.V."/>
            <person name="Hibbett D.S."/>
            <person name="Martin F."/>
            <person name="Nordberg H.P."/>
            <person name="Cantor M.N."/>
            <person name="Hua S.X."/>
        </authorList>
    </citation>
    <scope>NUCLEOTIDE SEQUENCE [LARGE SCALE GENOMIC DNA]</scope>
    <source>
        <strain evidence="1 2">F 1598</strain>
    </source>
</reference>
<evidence type="ECO:0000313" key="1">
    <source>
        <dbReference type="EMBL" id="KIM74551.1"/>
    </source>
</evidence>
<dbReference type="Proteomes" id="UP000054166">
    <property type="component" value="Unassembled WGS sequence"/>
</dbReference>
<evidence type="ECO:0000313" key="2">
    <source>
        <dbReference type="Proteomes" id="UP000054166"/>
    </source>
</evidence>
<accession>A0A0C3F3N8</accession>
<dbReference type="HOGENOM" id="CLU_2694607_0_0_1"/>
<sequence>MEYKISKAMVRPRLLDAMGVKAHEVEKAKSDIYLKSSSNRVNEWVLLLFGCVGWGSYGINEGLIQKNRRVVFKC</sequence>
<name>A0A0C3F3N8_PILCF</name>
<gene>
    <name evidence="1" type="ORF">PILCRDRAFT_828111</name>
</gene>
<protein>
    <submittedName>
        <fullName evidence="1">Uncharacterized protein</fullName>
    </submittedName>
</protein>
<dbReference type="EMBL" id="KN833059">
    <property type="protein sequence ID" value="KIM74551.1"/>
    <property type="molecule type" value="Genomic_DNA"/>
</dbReference>